<gene>
    <name evidence="7" type="primary">LPA_1</name>
    <name evidence="7" type="ORF">AVEN_35089_1</name>
</gene>
<comment type="caution">
    <text evidence="2">Lacks conserved residue(s) required for the propagation of feature annotation.</text>
</comment>
<dbReference type="PANTHER" id="PTHR24252">
    <property type="entry name" value="ACROSIN-RELATED"/>
    <property type="match status" value="1"/>
</dbReference>
<feature type="domain" description="Peptidase S1" evidence="6">
    <location>
        <begin position="208"/>
        <end position="452"/>
    </location>
</feature>
<dbReference type="InterPro" id="IPR001254">
    <property type="entry name" value="Trypsin_dom"/>
</dbReference>
<dbReference type="PRINTS" id="PR00722">
    <property type="entry name" value="CHYMOTRYPSIN"/>
</dbReference>
<dbReference type="Proteomes" id="UP000499080">
    <property type="component" value="Unassembled WGS sequence"/>
</dbReference>
<dbReference type="InterPro" id="IPR001314">
    <property type="entry name" value="Peptidase_S1A"/>
</dbReference>
<dbReference type="SUPFAM" id="SSF50494">
    <property type="entry name" value="Trypsin-like serine proteases"/>
    <property type="match status" value="1"/>
</dbReference>
<feature type="disulfide bond" evidence="3">
    <location>
        <begin position="149"/>
        <end position="161"/>
    </location>
</feature>
<dbReference type="PROSITE" id="PS50240">
    <property type="entry name" value="TRYPSIN_DOM"/>
    <property type="match status" value="1"/>
</dbReference>
<dbReference type="PROSITE" id="PS01180">
    <property type="entry name" value="CUB"/>
    <property type="match status" value="1"/>
</dbReference>
<evidence type="ECO:0000256" key="4">
    <source>
        <dbReference type="SAM" id="SignalP"/>
    </source>
</evidence>
<dbReference type="InterPro" id="IPR043504">
    <property type="entry name" value="Peptidase_S1_PA_chymotrypsin"/>
</dbReference>
<name>A0A4Y2I5C1_ARAVE</name>
<keyword evidence="7" id="KW-0449">Lipoprotein</keyword>
<evidence type="ECO:0000313" key="7">
    <source>
        <dbReference type="EMBL" id="GBM72971.1"/>
    </source>
</evidence>
<comment type="caution">
    <text evidence="7">The sequence shown here is derived from an EMBL/GenBank/DDBJ whole genome shotgun (WGS) entry which is preliminary data.</text>
</comment>
<keyword evidence="4" id="KW-0732">Signal</keyword>
<organism evidence="7 8">
    <name type="scientific">Araneus ventricosus</name>
    <name type="common">Orbweaver spider</name>
    <name type="synonym">Epeira ventricosa</name>
    <dbReference type="NCBI Taxonomy" id="182803"/>
    <lineage>
        <taxon>Eukaryota</taxon>
        <taxon>Metazoa</taxon>
        <taxon>Ecdysozoa</taxon>
        <taxon>Arthropoda</taxon>
        <taxon>Chelicerata</taxon>
        <taxon>Arachnida</taxon>
        <taxon>Araneae</taxon>
        <taxon>Araneomorphae</taxon>
        <taxon>Entelegynae</taxon>
        <taxon>Araneoidea</taxon>
        <taxon>Araneidae</taxon>
        <taxon>Araneus</taxon>
    </lineage>
</organism>
<dbReference type="SUPFAM" id="SSF49854">
    <property type="entry name" value="Spermadhesin, CUB domain"/>
    <property type="match status" value="1"/>
</dbReference>
<keyword evidence="1 3" id="KW-1015">Disulfide bond</keyword>
<evidence type="ECO:0000256" key="3">
    <source>
        <dbReference type="PROSITE-ProRule" id="PRU00124"/>
    </source>
</evidence>
<dbReference type="PROSITE" id="PS00134">
    <property type="entry name" value="TRYPSIN_HIS"/>
    <property type="match status" value="1"/>
</dbReference>
<evidence type="ECO:0000259" key="5">
    <source>
        <dbReference type="PROSITE" id="PS01180"/>
    </source>
</evidence>
<dbReference type="Pfam" id="PF00089">
    <property type="entry name" value="Trypsin"/>
    <property type="match status" value="1"/>
</dbReference>
<dbReference type="InterPro" id="IPR036055">
    <property type="entry name" value="LDL_receptor-like_sf"/>
</dbReference>
<dbReference type="CDD" id="cd00041">
    <property type="entry name" value="CUB"/>
    <property type="match status" value="1"/>
</dbReference>
<dbReference type="PROSITE" id="PS50068">
    <property type="entry name" value="LDLRA_2"/>
    <property type="match status" value="1"/>
</dbReference>
<dbReference type="FunFam" id="2.40.10.10:FF:000181">
    <property type="entry name" value="Chymotrypsinogen A"/>
    <property type="match status" value="1"/>
</dbReference>
<dbReference type="InterPro" id="IPR009003">
    <property type="entry name" value="Peptidase_S1_PA"/>
</dbReference>
<dbReference type="Pfam" id="PF00431">
    <property type="entry name" value="CUB"/>
    <property type="match status" value="1"/>
</dbReference>
<dbReference type="AlphaFoldDB" id="A0A4Y2I5C1"/>
<dbReference type="SMART" id="SM00192">
    <property type="entry name" value="LDLa"/>
    <property type="match status" value="1"/>
</dbReference>
<dbReference type="SMART" id="SM00020">
    <property type="entry name" value="Tryp_SPc"/>
    <property type="match status" value="1"/>
</dbReference>
<proteinExistence type="predicted"/>
<dbReference type="CDD" id="cd00112">
    <property type="entry name" value="LDLa"/>
    <property type="match status" value="1"/>
</dbReference>
<dbReference type="PROSITE" id="PS51257">
    <property type="entry name" value="PROKAR_LIPOPROTEIN"/>
    <property type="match status" value="1"/>
</dbReference>
<feature type="chain" id="PRO_5021241428" evidence="4">
    <location>
        <begin position="23"/>
        <end position="455"/>
    </location>
</feature>
<evidence type="ECO:0000313" key="8">
    <source>
        <dbReference type="Proteomes" id="UP000499080"/>
    </source>
</evidence>
<dbReference type="InterPro" id="IPR000859">
    <property type="entry name" value="CUB_dom"/>
</dbReference>
<dbReference type="SMART" id="SM00042">
    <property type="entry name" value="CUB"/>
    <property type="match status" value="1"/>
</dbReference>
<dbReference type="InterPro" id="IPR002172">
    <property type="entry name" value="LDrepeatLR_classA_rpt"/>
</dbReference>
<keyword evidence="8" id="KW-1185">Reference proteome</keyword>
<evidence type="ECO:0000256" key="2">
    <source>
        <dbReference type="PROSITE-ProRule" id="PRU00059"/>
    </source>
</evidence>
<feature type="domain" description="CUB" evidence="5">
    <location>
        <begin position="29"/>
        <end position="143"/>
    </location>
</feature>
<sequence>MTGAKLYCFVAAFVSLACLINADTDDYDCKHKFVDASVKGTISSPFYGTRPHTGKFHCYYFIRAPEGQRIKITFKDFDVFPTKACTFHRLSITSGADSRTLASMCGSHLPRPVLSEKGEGLTISFAVDRIGSGRGFLLEYESGPDLQLCEPGESACVNRNCYKSEKKCDGVDDCGDGTDEEDCSRAVVAIPRDCGVQTFKPKTIHDRIVGGEVAVPNSWPWQVSLNEADTEPSDHFCGGTLINDQWVLTAAHCVVRNSAPGEIKVLLGAHDLMNSTSHQQSRRSVKVIAYPDLMGEEIENYRIDLALIKLNAPVTLNAGVQPACLPDFDLKLPAGWQCYVTGWGETRGSGGSGVLKQLLVAIRPKEECYGLIKGEEGICVWKARNSICHADSGGPLNCRVGDSWFVFGAASRGLSETVPLLKPERSRCALTFSQTAYASTLGKVGWIKRIIDEYR</sequence>
<evidence type="ECO:0000256" key="1">
    <source>
        <dbReference type="ARBA" id="ARBA00023157"/>
    </source>
</evidence>
<feature type="disulfide bond" evidence="3">
    <location>
        <begin position="156"/>
        <end position="174"/>
    </location>
</feature>
<dbReference type="InterPro" id="IPR018114">
    <property type="entry name" value="TRYPSIN_HIS"/>
</dbReference>
<dbReference type="Pfam" id="PF00057">
    <property type="entry name" value="Ldl_recept_a"/>
    <property type="match status" value="1"/>
</dbReference>
<dbReference type="Gene3D" id="4.10.400.10">
    <property type="entry name" value="Low-density Lipoprotein Receptor"/>
    <property type="match status" value="1"/>
</dbReference>
<dbReference type="PANTHER" id="PTHR24252:SF8">
    <property type="entry name" value="ACROSIN"/>
    <property type="match status" value="1"/>
</dbReference>
<dbReference type="Gene3D" id="2.40.10.10">
    <property type="entry name" value="Trypsin-like serine proteases"/>
    <property type="match status" value="1"/>
</dbReference>
<dbReference type="Gene3D" id="2.60.120.290">
    <property type="entry name" value="Spermadhesin, CUB domain"/>
    <property type="match status" value="1"/>
</dbReference>
<evidence type="ECO:0000259" key="6">
    <source>
        <dbReference type="PROSITE" id="PS50240"/>
    </source>
</evidence>
<dbReference type="GO" id="GO:0006508">
    <property type="term" value="P:proteolysis"/>
    <property type="evidence" value="ECO:0007669"/>
    <property type="project" value="InterPro"/>
</dbReference>
<dbReference type="EMBL" id="BGPR01002412">
    <property type="protein sequence ID" value="GBM72971.1"/>
    <property type="molecule type" value="Genomic_DNA"/>
</dbReference>
<dbReference type="GO" id="GO:0004252">
    <property type="term" value="F:serine-type endopeptidase activity"/>
    <property type="evidence" value="ECO:0007669"/>
    <property type="project" value="InterPro"/>
</dbReference>
<dbReference type="InterPro" id="IPR035914">
    <property type="entry name" value="Sperma_CUB_dom_sf"/>
</dbReference>
<protein>
    <submittedName>
        <fullName evidence="7">Apolipoprotein(A)</fullName>
    </submittedName>
</protein>
<feature type="disulfide bond" evidence="3">
    <location>
        <begin position="168"/>
        <end position="183"/>
    </location>
</feature>
<dbReference type="CDD" id="cd00190">
    <property type="entry name" value="Tryp_SPc"/>
    <property type="match status" value="1"/>
</dbReference>
<reference evidence="7 8" key="1">
    <citation type="journal article" date="2019" name="Sci. Rep.">
        <title>Orb-weaving spider Araneus ventricosus genome elucidates the spidroin gene catalogue.</title>
        <authorList>
            <person name="Kono N."/>
            <person name="Nakamura H."/>
            <person name="Ohtoshi R."/>
            <person name="Moran D.A.P."/>
            <person name="Shinohara A."/>
            <person name="Yoshida Y."/>
            <person name="Fujiwara M."/>
            <person name="Mori M."/>
            <person name="Tomita M."/>
            <person name="Arakawa K."/>
        </authorList>
    </citation>
    <scope>NUCLEOTIDE SEQUENCE [LARGE SCALE GENOMIC DNA]</scope>
</reference>
<dbReference type="SUPFAM" id="SSF57424">
    <property type="entry name" value="LDL receptor-like module"/>
    <property type="match status" value="1"/>
</dbReference>
<accession>A0A4Y2I5C1</accession>
<dbReference type="OrthoDB" id="60866at2759"/>
<feature type="signal peptide" evidence="4">
    <location>
        <begin position="1"/>
        <end position="22"/>
    </location>
</feature>